<dbReference type="STRING" id="29529.SAMN04488122_4539"/>
<dbReference type="AlphaFoldDB" id="A0A1I0S7S6"/>
<evidence type="ECO:0000313" key="2">
    <source>
        <dbReference type="EMBL" id="SEW51853.1"/>
    </source>
</evidence>
<keyword evidence="3" id="KW-1185">Reference proteome</keyword>
<dbReference type="EMBL" id="FOJG01000002">
    <property type="protein sequence ID" value="SEW51853.1"/>
    <property type="molecule type" value="Genomic_DNA"/>
</dbReference>
<sequence>MKYLSYITFIFVAVFLCLPACKKMDFNYKKYIDQTNSYYPGKPVNVKFHPGKNRAMISWNRGTDPKVVKARIYWNNFTDSVEVLLDPKQDSVAHIFTGLSEMVYTYTLCAMDEEGHKSVPIELSGAVYGDRYQGTLLSRPMLAAVISADKKLRMVWGSADTTNGAVGTQVKYTDAAGKTIVKRYPAKKDTSVAEDVRSSAGFEYRTLYLPDSLAIDTFYTAYEKVNSEQMQVDRSTWIATADSYELYGQLPSGHPRMVLDGNVDTYWHTNHSQSPVTGYPHWLAFDMTAKVKVQKIVLQSRAAYFKEDFTNFKMQSSNDGITWADEGSFVLAETPDPQFFILPNAPVTRYIRIYQLGNATGSPHSHLAEFSIYGSYVE</sequence>
<reference evidence="3" key="1">
    <citation type="submission" date="2016-10" db="EMBL/GenBank/DDBJ databases">
        <authorList>
            <person name="Varghese N."/>
            <person name="Submissions S."/>
        </authorList>
    </citation>
    <scope>NUCLEOTIDE SEQUENCE [LARGE SCALE GENOMIC DNA]</scope>
    <source>
        <strain evidence="3">DSM 3695</strain>
    </source>
</reference>
<dbReference type="Gene3D" id="2.60.120.260">
    <property type="entry name" value="Galactose-binding domain-like"/>
    <property type="match status" value="1"/>
</dbReference>
<dbReference type="PROSITE" id="PS50022">
    <property type="entry name" value="FA58C_3"/>
    <property type="match status" value="1"/>
</dbReference>
<dbReference type="Pfam" id="PF00754">
    <property type="entry name" value="F5_F8_type_C"/>
    <property type="match status" value="1"/>
</dbReference>
<proteinExistence type="predicted"/>
<gene>
    <name evidence="2" type="ORF">SAMN04488122_4539</name>
</gene>
<dbReference type="OrthoDB" id="1043438at2"/>
<dbReference type="Gene3D" id="2.60.40.10">
    <property type="entry name" value="Immunoglobulins"/>
    <property type="match status" value="1"/>
</dbReference>
<evidence type="ECO:0000259" key="1">
    <source>
        <dbReference type="PROSITE" id="PS50022"/>
    </source>
</evidence>
<name>A0A1I0S7S6_9BACT</name>
<dbReference type="InterPro" id="IPR008979">
    <property type="entry name" value="Galactose-bd-like_sf"/>
</dbReference>
<organism evidence="2 3">
    <name type="scientific">Chitinophaga arvensicola</name>
    <dbReference type="NCBI Taxonomy" id="29529"/>
    <lineage>
        <taxon>Bacteria</taxon>
        <taxon>Pseudomonadati</taxon>
        <taxon>Bacteroidota</taxon>
        <taxon>Chitinophagia</taxon>
        <taxon>Chitinophagales</taxon>
        <taxon>Chitinophagaceae</taxon>
        <taxon>Chitinophaga</taxon>
    </lineage>
</organism>
<protein>
    <submittedName>
        <fullName evidence="2">F5/8 type C domain-containing protein</fullName>
    </submittedName>
</protein>
<dbReference type="SUPFAM" id="SSF49785">
    <property type="entry name" value="Galactose-binding domain-like"/>
    <property type="match status" value="1"/>
</dbReference>
<dbReference type="RefSeq" id="WP_089898302.1">
    <property type="nucleotide sequence ID" value="NZ_FOJG01000002.1"/>
</dbReference>
<feature type="domain" description="F5/8 type C" evidence="1">
    <location>
        <begin position="220"/>
        <end position="375"/>
    </location>
</feature>
<dbReference type="Pfam" id="PF16389">
    <property type="entry name" value="DUF4998"/>
    <property type="match status" value="1"/>
</dbReference>
<dbReference type="InterPro" id="IPR000421">
    <property type="entry name" value="FA58C"/>
</dbReference>
<accession>A0A1I0S7S6</accession>
<dbReference type="InterPro" id="IPR013783">
    <property type="entry name" value="Ig-like_fold"/>
</dbReference>
<dbReference type="Proteomes" id="UP000199310">
    <property type="component" value="Unassembled WGS sequence"/>
</dbReference>
<evidence type="ECO:0000313" key="3">
    <source>
        <dbReference type="Proteomes" id="UP000199310"/>
    </source>
</evidence>